<dbReference type="Pfam" id="PF00877">
    <property type="entry name" value="NLPC_P60"/>
    <property type="match status" value="1"/>
</dbReference>
<dbReference type="InterPro" id="IPR051794">
    <property type="entry name" value="PG_Endopeptidase_C40"/>
</dbReference>
<feature type="region of interest" description="Disordered" evidence="7">
    <location>
        <begin position="230"/>
        <end position="303"/>
    </location>
</feature>
<dbReference type="PRINTS" id="PR01852">
    <property type="entry name" value="SIBAPROTEIN"/>
</dbReference>
<feature type="compositionally biased region" description="Low complexity" evidence="7">
    <location>
        <begin position="246"/>
        <end position="278"/>
    </location>
</feature>
<dbReference type="Pfam" id="PF24568">
    <property type="entry name" value="CC_PcsB"/>
    <property type="match status" value="1"/>
</dbReference>
<dbReference type="AlphaFoldDB" id="A0A6N8JM41"/>
<evidence type="ECO:0000256" key="2">
    <source>
        <dbReference type="ARBA" id="ARBA00022670"/>
    </source>
</evidence>
<dbReference type="SUPFAM" id="SSF54001">
    <property type="entry name" value="Cysteine proteinases"/>
    <property type="match status" value="1"/>
</dbReference>
<keyword evidence="4 9" id="KW-0378">Hydrolase</keyword>
<proteinExistence type="inferred from homology"/>
<evidence type="ECO:0000256" key="4">
    <source>
        <dbReference type="ARBA" id="ARBA00022801"/>
    </source>
</evidence>
<dbReference type="PROSITE" id="PS51935">
    <property type="entry name" value="NLPC_P60"/>
    <property type="match status" value="1"/>
</dbReference>
<comment type="caution">
    <text evidence="9">The sequence shown here is derived from an EMBL/GenBank/DDBJ whole genome shotgun (WGS) entry which is preliminary data.</text>
</comment>
<dbReference type="InterPro" id="IPR009148">
    <property type="entry name" value="PcsB-like"/>
</dbReference>
<keyword evidence="2" id="KW-0645">Protease</keyword>
<dbReference type="Proteomes" id="UP000463388">
    <property type="component" value="Unassembled WGS sequence"/>
</dbReference>
<keyword evidence="3" id="KW-0732">Signal</keyword>
<evidence type="ECO:0000313" key="10">
    <source>
        <dbReference type="Proteomes" id="UP000463388"/>
    </source>
</evidence>
<dbReference type="RefSeq" id="WP_160345883.1">
    <property type="nucleotide sequence ID" value="NZ_WSRR01000011.1"/>
</dbReference>
<feature type="domain" description="NlpC/P60" evidence="8">
    <location>
        <begin position="301"/>
        <end position="406"/>
    </location>
</feature>
<evidence type="ECO:0000256" key="5">
    <source>
        <dbReference type="ARBA" id="ARBA00022807"/>
    </source>
</evidence>
<dbReference type="PROSITE" id="PS51318">
    <property type="entry name" value="TAT"/>
    <property type="match status" value="1"/>
</dbReference>
<feature type="compositionally biased region" description="Low complexity" evidence="7">
    <location>
        <begin position="285"/>
        <end position="298"/>
    </location>
</feature>
<accession>A0A6N8JM41</accession>
<evidence type="ECO:0000256" key="6">
    <source>
        <dbReference type="SAM" id="Coils"/>
    </source>
</evidence>
<dbReference type="OrthoDB" id="5244330at2"/>
<evidence type="ECO:0000259" key="8">
    <source>
        <dbReference type="PROSITE" id="PS51935"/>
    </source>
</evidence>
<dbReference type="InterPro" id="IPR038765">
    <property type="entry name" value="Papain-like_cys_pep_sf"/>
</dbReference>
<evidence type="ECO:0000256" key="3">
    <source>
        <dbReference type="ARBA" id="ARBA00022729"/>
    </source>
</evidence>
<gene>
    <name evidence="9" type="ORF">GKZ27_05965</name>
</gene>
<dbReference type="Gene3D" id="6.10.250.3150">
    <property type="match status" value="1"/>
</dbReference>
<organism evidence="9 10">
    <name type="scientific">Adlercreutzia mucosicola</name>
    <dbReference type="NCBI Taxonomy" id="580026"/>
    <lineage>
        <taxon>Bacteria</taxon>
        <taxon>Bacillati</taxon>
        <taxon>Actinomycetota</taxon>
        <taxon>Coriobacteriia</taxon>
        <taxon>Eggerthellales</taxon>
        <taxon>Eggerthellaceae</taxon>
        <taxon>Adlercreutzia</taxon>
    </lineage>
</organism>
<dbReference type="GO" id="GO:0006508">
    <property type="term" value="P:proteolysis"/>
    <property type="evidence" value="ECO:0007669"/>
    <property type="project" value="UniProtKB-KW"/>
</dbReference>
<dbReference type="PANTHER" id="PTHR47359:SF3">
    <property type="entry name" value="NLP_P60 DOMAIN-CONTAINING PROTEIN-RELATED"/>
    <property type="match status" value="1"/>
</dbReference>
<feature type="coiled-coil region" evidence="6">
    <location>
        <begin position="43"/>
        <end position="105"/>
    </location>
</feature>
<dbReference type="InterPro" id="IPR000064">
    <property type="entry name" value="NLP_P60_dom"/>
</dbReference>
<comment type="similarity">
    <text evidence="1">Belongs to the peptidase C40 family.</text>
</comment>
<protein>
    <submittedName>
        <fullName evidence="9">Hydrolase Nlp/P60</fullName>
    </submittedName>
</protein>
<dbReference type="EMBL" id="WSRR01000011">
    <property type="protein sequence ID" value="MVX61003.1"/>
    <property type="molecule type" value="Genomic_DNA"/>
</dbReference>
<dbReference type="InterPro" id="IPR006311">
    <property type="entry name" value="TAT_signal"/>
</dbReference>
<evidence type="ECO:0000313" key="9">
    <source>
        <dbReference type="EMBL" id="MVX61003.1"/>
    </source>
</evidence>
<feature type="compositionally biased region" description="Basic and acidic residues" evidence="7">
    <location>
        <begin position="230"/>
        <end position="245"/>
    </location>
</feature>
<name>A0A6N8JM41_9ACTN</name>
<dbReference type="GO" id="GO:0008234">
    <property type="term" value="F:cysteine-type peptidase activity"/>
    <property type="evidence" value="ECO:0007669"/>
    <property type="project" value="UniProtKB-KW"/>
</dbReference>
<dbReference type="Gene3D" id="3.90.1720.10">
    <property type="entry name" value="endopeptidase domain like (from Nostoc punctiforme)"/>
    <property type="match status" value="1"/>
</dbReference>
<keyword evidence="6" id="KW-0175">Coiled coil</keyword>
<keyword evidence="5" id="KW-0788">Thiol protease</keyword>
<evidence type="ECO:0000256" key="1">
    <source>
        <dbReference type="ARBA" id="ARBA00007074"/>
    </source>
</evidence>
<dbReference type="InterPro" id="IPR057309">
    <property type="entry name" value="PcsB_CC"/>
</dbReference>
<keyword evidence="10" id="KW-1185">Reference proteome</keyword>
<dbReference type="PANTHER" id="PTHR47359">
    <property type="entry name" value="PEPTIDOGLYCAN DL-ENDOPEPTIDASE CWLO"/>
    <property type="match status" value="1"/>
</dbReference>
<reference evidence="9 10" key="1">
    <citation type="submission" date="2019-12" db="EMBL/GenBank/DDBJ databases">
        <title>Microbes associate with the intestines of laboratory mice.</title>
        <authorList>
            <person name="Navarre W."/>
            <person name="Wong E."/>
        </authorList>
    </citation>
    <scope>NUCLEOTIDE SEQUENCE [LARGE SCALE GENOMIC DNA]</scope>
    <source>
        <strain evidence="9 10">NM66_B29</strain>
    </source>
</reference>
<sequence length="406" mass="43268">MTEHVSLATHSFSRRAFVGAAAALGISVCLPAITPATAHAVTAAEKQAEANAALEKLSALQDQLNAASDTYYDALSDQEAAQGRMDEAQSRIDEASGRIGELQEHLGARARSMYRSGSTTFIDLLLGATSFQAFASNWDLLNEMNQNDADMVQETKTLRSEVESEKAVYAEQRDIAASKAQEAEETKKKAEGLVAETQAVYDSLSEEAAQLLAEEEAAREAAALEAALRAEEEARRQAEEEERRQQQQQQQNNGNNGGNDNNNNGGGNNNNNNNGGNDSSDESESNNGGNNSSSNNSRPPTVSGNVVVDRAYAQLGKPYVWGAGGPDSFDCSGLVGYCLRGTPGHWCTTGTIAGWPKVTNPQPGDICIRSGHTGVYIGNGQMIHASTPKTGVIIGAVQSGMWYVRY</sequence>
<evidence type="ECO:0000256" key="7">
    <source>
        <dbReference type="SAM" id="MobiDB-lite"/>
    </source>
</evidence>